<evidence type="ECO:0000259" key="3">
    <source>
        <dbReference type="PROSITE" id="PS50086"/>
    </source>
</evidence>
<dbReference type="Gene3D" id="1.10.8.270">
    <property type="entry name" value="putative rabgap domain of human tbc1 domain family member 14 like domains"/>
    <property type="match status" value="1"/>
</dbReference>
<dbReference type="Pfam" id="PF00566">
    <property type="entry name" value="RabGAP-TBC"/>
    <property type="match status" value="1"/>
</dbReference>
<dbReference type="GO" id="GO:0046872">
    <property type="term" value="F:metal ion binding"/>
    <property type="evidence" value="ECO:0007669"/>
    <property type="project" value="UniProtKB-UniRule"/>
</dbReference>
<organism evidence="4">
    <name type="scientific">Culicoides sonorensis</name>
    <name type="common">Biting midge</name>
    <dbReference type="NCBI Taxonomy" id="179676"/>
    <lineage>
        <taxon>Eukaryota</taxon>
        <taxon>Metazoa</taxon>
        <taxon>Ecdysozoa</taxon>
        <taxon>Arthropoda</taxon>
        <taxon>Hexapoda</taxon>
        <taxon>Insecta</taxon>
        <taxon>Pterygota</taxon>
        <taxon>Neoptera</taxon>
        <taxon>Endopterygota</taxon>
        <taxon>Diptera</taxon>
        <taxon>Nematocera</taxon>
        <taxon>Chironomoidea</taxon>
        <taxon>Ceratopogonidae</taxon>
        <taxon>Ceratopogoninae</taxon>
        <taxon>Culicoides</taxon>
        <taxon>Monoculicoides</taxon>
    </lineage>
</organism>
<dbReference type="Pfam" id="PF01244">
    <property type="entry name" value="Peptidase_M19"/>
    <property type="match status" value="1"/>
</dbReference>
<dbReference type="InterPro" id="IPR008257">
    <property type="entry name" value="Pept_M19"/>
</dbReference>
<proteinExistence type="inferred from homology"/>
<dbReference type="AlphaFoldDB" id="A0A336N7G9"/>
<dbReference type="GO" id="GO:0098552">
    <property type="term" value="C:side of membrane"/>
    <property type="evidence" value="ECO:0007669"/>
    <property type="project" value="UniProtKB-KW"/>
</dbReference>
<keyword evidence="1" id="KW-0449">Lipoprotein</keyword>
<keyword evidence="1" id="KW-0336">GPI-anchor</keyword>
<dbReference type="SMART" id="SM00164">
    <property type="entry name" value="TBC"/>
    <property type="match status" value="1"/>
</dbReference>
<comment type="catalytic activity">
    <reaction evidence="1">
        <text>an L-aminoacyl-L-amino acid + H2O = 2 an L-alpha-amino acid</text>
        <dbReference type="Rhea" id="RHEA:48940"/>
        <dbReference type="ChEBI" id="CHEBI:15377"/>
        <dbReference type="ChEBI" id="CHEBI:59869"/>
        <dbReference type="ChEBI" id="CHEBI:77460"/>
        <dbReference type="EC" id="3.4.13.19"/>
    </reaction>
</comment>
<keyword evidence="1" id="KW-0378">Hydrolase</keyword>
<protein>
    <recommendedName>
        <fullName evidence="1">Dipeptidase</fullName>
        <ecNumber evidence="1">3.4.13.19</ecNumber>
    </recommendedName>
</protein>
<dbReference type="EMBL" id="UFQT01003112">
    <property type="protein sequence ID" value="SSX34598.1"/>
    <property type="molecule type" value="Genomic_DNA"/>
</dbReference>
<feature type="transmembrane region" description="Helical" evidence="2">
    <location>
        <begin position="842"/>
        <end position="863"/>
    </location>
</feature>
<comment type="cofactor">
    <cofactor evidence="1">
        <name>Zn(2+)</name>
        <dbReference type="ChEBI" id="CHEBI:29105"/>
    </cofactor>
</comment>
<keyword evidence="1" id="KW-0479">Metal-binding</keyword>
<name>A0A336N7G9_CULSO</name>
<accession>A0A336N7G9</accession>
<feature type="transmembrane region" description="Helical" evidence="2">
    <location>
        <begin position="680"/>
        <end position="699"/>
    </location>
</feature>
<comment type="subcellular location">
    <subcellularLocation>
        <location evidence="1">Membrane</location>
        <topology evidence="1">Lipid-anchor</topology>
        <topology evidence="1">GPI-anchor</topology>
    </subcellularLocation>
</comment>
<dbReference type="PROSITE" id="PS51365">
    <property type="entry name" value="RENAL_DIPEPTIDASE_2"/>
    <property type="match status" value="1"/>
</dbReference>
<keyword evidence="1" id="KW-1015">Disulfide bond</keyword>
<dbReference type="Gene3D" id="1.10.472.80">
    <property type="entry name" value="Ypt/Rab-GAP domain of gyp1p, domain 3"/>
    <property type="match status" value="1"/>
</dbReference>
<dbReference type="PANTHER" id="PTHR10443:SF21">
    <property type="entry name" value="DIPEPTIDASE"/>
    <property type="match status" value="1"/>
</dbReference>
<dbReference type="SUPFAM" id="SSF51556">
    <property type="entry name" value="Metallo-dependent hydrolases"/>
    <property type="match status" value="1"/>
</dbReference>
<comment type="subunit">
    <text evidence="1">Homodimer; disulfide-linked.</text>
</comment>
<dbReference type="InterPro" id="IPR032466">
    <property type="entry name" value="Metal_Hydrolase"/>
</dbReference>
<dbReference type="Gene3D" id="3.20.20.140">
    <property type="entry name" value="Metal-dependent hydrolases"/>
    <property type="match status" value="1"/>
</dbReference>
<evidence type="ECO:0000256" key="1">
    <source>
        <dbReference type="RuleBase" id="RU341113"/>
    </source>
</evidence>
<dbReference type="FunFam" id="1.10.8.270:FF:000017">
    <property type="entry name" value="TBC1 domain family member 16"/>
    <property type="match status" value="1"/>
</dbReference>
<evidence type="ECO:0000313" key="4">
    <source>
        <dbReference type="EMBL" id="SSX34598.1"/>
    </source>
</evidence>
<gene>
    <name evidence="4" type="primary">CSON008252</name>
</gene>
<keyword evidence="1" id="KW-0645">Protease</keyword>
<dbReference type="PANTHER" id="PTHR10443">
    <property type="entry name" value="MICROSOMAL DIPEPTIDASE"/>
    <property type="match status" value="1"/>
</dbReference>
<feature type="domain" description="Rab-GAP TBC" evidence="3">
    <location>
        <begin position="466"/>
        <end position="676"/>
    </location>
</feature>
<dbReference type="VEuPathDB" id="VectorBase:CSON008252"/>
<dbReference type="EC" id="3.4.13.19" evidence="1"/>
<dbReference type="GO" id="GO:0070573">
    <property type="term" value="F:metallodipeptidase activity"/>
    <property type="evidence" value="ECO:0007669"/>
    <property type="project" value="InterPro"/>
</dbReference>
<dbReference type="OMA" id="EIENPPN"/>
<dbReference type="InterPro" id="IPR035969">
    <property type="entry name" value="Rab-GAP_TBC_sf"/>
</dbReference>
<keyword evidence="2" id="KW-0472">Membrane</keyword>
<keyword evidence="2" id="KW-0812">Transmembrane</keyword>
<keyword evidence="2" id="KW-1133">Transmembrane helix</keyword>
<dbReference type="FunFam" id="1.10.472.80:FF:000020">
    <property type="entry name" value="TBC1 domain family, member 16"/>
    <property type="match status" value="1"/>
</dbReference>
<evidence type="ECO:0000256" key="2">
    <source>
        <dbReference type="SAM" id="Phobius"/>
    </source>
</evidence>
<dbReference type="SUPFAM" id="SSF47923">
    <property type="entry name" value="Ypt/Rab-GAP domain of gyp1p"/>
    <property type="match status" value="2"/>
</dbReference>
<keyword evidence="1" id="KW-0224">Dipeptidase</keyword>
<comment type="similarity">
    <text evidence="1">Belongs to the metallo-dependent hydrolases superfamily. Peptidase M19 family.</text>
</comment>
<keyword evidence="1" id="KW-0862">Zinc</keyword>
<keyword evidence="1" id="KW-0325">Glycoprotein</keyword>
<dbReference type="InterPro" id="IPR000195">
    <property type="entry name" value="Rab-GAP-TBC_dom"/>
</dbReference>
<sequence length="1204" mass="136226">MPQIVNIFKRASSYILGYDETENQSEMMYEDNEMLFSKNNVCVHPPTMVRQDSDILHYPGYLTVTTKTFIDQYNNAKRPTLLLTWIPNSTLRKSVESNGGWIKTSCDDRNLLKNSSTISTISEDTSNTNGCHIIGQYVSTNSTNPFIEAYNEQIKEQMSDSKSVNFSDYSETISIGSNSDRASTNNDLSRDENIVSCSEHHVDMEEVDEGIIIANETSVPQIESPEEKELKNELQPLLSDVPDDKSLKLISQNSVTSVNITIANPTIQNTDLTSSAGVILPNKDKFIRSLSLNSTDTTDDPTWMSPELLAYKHNLAFPDSTTGSPVVTKKISSKCRRFSVDLSQMRALRLFFNDDSCTSGQLVIASRESQYKILHFHYGGLDHLAQVLHQWHCLLHNIKLAPGCDEPNLPYRQFMVCRPEVKKSEMHPDEGNVSKITTDYFYGTLLNDKGQIEDDLLLRKCVFFGGLEKSLRKTVWPFLLHCYSTNSTFDERIALANIRKNEYEEINRRRLYSMSPEEQAQFWRTVECVIEKDVVRTDRANPFFAGDDNPNIDTMKNILLNYAFYNPGMSYTQGMSDLLAPVLCEIKNESEAFWCFFGLMRKAIFVCTPTDNDIDKNLRFLRELIRLMVPKFYAHLEKHNDAMELLFCHRWILLCFKREFTEAVAIRMWEACWSNYLTDYFHLFLCLAIIAVYADDVIAQDLRTDEMLLHFSSLAMYMDGQLILRKARGLLYQFRQFPKIPCTLSNLCKRCGPGMWIKLLTIMNSVPNHEFLEMKENYLHQAHCKQQCFVFTDISELDLPEMTKFPIEKMKNGSVHSLHSFQSSKKCETPIPPERKSKTRKIIAIFGILLLLLVVIAIIPLTLQLRTSSLLEARLAFIRLLNEAPLVEGYWNPNMDGNFSQSFDEVKENMVGAILWPIKVPCGAQHLDAVQLALEGIDYARRTVSNNFGMRIVETADEMDVAHADGMVSVLLGLEGHSLGSSLGVLRSFYSLGARFASLTALSCTTPWAGSAITNSDVFVESDAPTSLTEFGETMLHEMNRLGMVAEISRLSEPAMMVALNSAKAPLLLSNASPQALCNATASIPDHIMSAMSQNGGIMMLNVEKCGDKLLTVKDAIQMINYVRAIAGIDHVGLSSAPKIYPMLLAELARDRLWGNVAIKKLVGGNIVRVLRDVDSAKQKISLREDWIPNEEIELTSYCRYPEM</sequence>
<reference evidence="4" key="1">
    <citation type="submission" date="2018-07" db="EMBL/GenBank/DDBJ databases">
        <authorList>
            <person name="Quirk P.G."/>
            <person name="Krulwich T.A."/>
        </authorList>
    </citation>
    <scope>NUCLEOTIDE SEQUENCE</scope>
</reference>
<keyword evidence="1" id="KW-0482">Metalloprotease</keyword>
<dbReference type="GO" id="GO:0006508">
    <property type="term" value="P:proteolysis"/>
    <property type="evidence" value="ECO:0007669"/>
    <property type="project" value="UniProtKB-KW"/>
</dbReference>
<dbReference type="PROSITE" id="PS50086">
    <property type="entry name" value="TBC_RABGAP"/>
    <property type="match status" value="1"/>
</dbReference>